<dbReference type="RefSeq" id="WP_344810073.1">
    <property type="nucleotide sequence ID" value="NZ_BAABAB010000056.1"/>
</dbReference>
<dbReference type="InterPro" id="IPR007312">
    <property type="entry name" value="Phosphoesterase"/>
</dbReference>
<keyword evidence="1" id="KW-0378">Hydrolase</keyword>
<proteinExistence type="predicted"/>
<sequence>MRRSGLVGVAAAVLIAGSAVVPHGPQAFAAPISGTSAAAGVTAVASAGNHHDSRPGRDRAVLGRYKRIVVIYQENHSFDNLFGAWGSVDGERVEGVDQADPAHATQVAQNSSPLSCLPQNDVNLASPPQAVSCVDAARSITSAFENRPFTIDDYIKPADNTCPAEGVSAPFGVLKDSPGALTGGCTRDLVHRFYQEKYQIDHGKQDRYLIGSDAIGLTMGVYDTKQLPIYTYLHESGAPNYVIADRFFQGANGGSFLNHQWLIAGRAPYVDQTGEIPGTARPVNSIVDSNGMPTSYPFYVATGPVLDRQLTVACPPSADRADPVDTENYRLGCGNFAVNTVQPASRPYNANGPFMPLIDDEEYPNIGDRLTDRGISWAWYSGGWDAAEAGAPGKLFQYHHQPFNYFKAYSAGRPGRHHLQDETDFIDAARIGNLPTVSFVKPCGAENEHPGYASATSGSKHLVDLIDAVVTGPQGKDTLVIVTYDEFGGQWDHVSPPGRGSPTKGAYDAFGPGTRIPALLVSAGMTSSGVDHTSYDTTSILTTLEHAFGLAPVGIRDTKVNDLRKAVRVGSR</sequence>
<evidence type="ECO:0000256" key="3">
    <source>
        <dbReference type="SAM" id="SignalP"/>
    </source>
</evidence>
<dbReference type="Pfam" id="PF04185">
    <property type="entry name" value="Phosphoesterase"/>
    <property type="match status" value="1"/>
</dbReference>
<dbReference type="Gene3D" id="3.40.720.10">
    <property type="entry name" value="Alkaline Phosphatase, subunit A"/>
    <property type="match status" value="2"/>
</dbReference>
<dbReference type="PANTHER" id="PTHR31956:SF1">
    <property type="entry name" value="NON-SPECIFIC PHOSPHOLIPASE C1"/>
    <property type="match status" value="1"/>
</dbReference>
<keyword evidence="3" id="KW-0732">Signal</keyword>
<dbReference type="CDD" id="cd16013">
    <property type="entry name" value="AcpA"/>
    <property type="match status" value="1"/>
</dbReference>
<feature type="chain" id="PRO_5046613838" evidence="3">
    <location>
        <begin position="30"/>
        <end position="572"/>
    </location>
</feature>
<evidence type="ECO:0000256" key="1">
    <source>
        <dbReference type="ARBA" id="ARBA00022801"/>
    </source>
</evidence>
<protein>
    <submittedName>
        <fullName evidence="4">Acid phosphatase</fullName>
    </submittedName>
</protein>
<keyword evidence="5" id="KW-1185">Reference proteome</keyword>
<gene>
    <name evidence="4" type="ORF">GCM10022236_52400</name>
</gene>
<keyword evidence="2" id="KW-0843">Virulence</keyword>
<reference evidence="5" key="1">
    <citation type="journal article" date="2019" name="Int. J. Syst. Evol. Microbiol.">
        <title>The Global Catalogue of Microorganisms (GCM) 10K type strain sequencing project: providing services to taxonomists for standard genome sequencing and annotation.</title>
        <authorList>
            <consortium name="The Broad Institute Genomics Platform"/>
            <consortium name="The Broad Institute Genome Sequencing Center for Infectious Disease"/>
            <person name="Wu L."/>
            <person name="Ma J."/>
        </authorList>
    </citation>
    <scope>NUCLEOTIDE SEQUENCE [LARGE SCALE GENOMIC DNA]</scope>
    <source>
        <strain evidence="5">JCM 16929</strain>
    </source>
</reference>
<organism evidence="4 5">
    <name type="scientific">Microlunatus ginsengisoli</name>
    <dbReference type="NCBI Taxonomy" id="363863"/>
    <lineage>
        <taxon>Bacteria</taxon>
        <taxon>Bacillati</taxon>
        <taxon>Actinomycetota</taxon>
        <taxon>Actinomycetes</taxon>
        <taxon>Propionibacteriales</taxon>
        <taxon>Propionibacteriaceae</taxon>
        <taxon>Microlunatus</taxon>
    </lineage>
</organism>
<dbReference type="Proteomes" id="UP001501490">
    <property type="component" value="Unassembled WGS sequence"/>
</dbReference>
<dbReference type="InterPro" id="IPR017850">
    <property type="entry name" value="Alkaline_phosphatase_core_sf"/>
</dbReference>
<feature type="signal peptide" evidence="3">
    <location>
        <begin position="1"/>
        <end position="29"/>
    </location>
</feature>
<dbReference type="SUPFAM" id="SSF53649">
    <property type="entry name" value="Alkaline phosphatase-like"/>
    <property type="match status" value="1"/>
</dbReference>
<evidence type="ECO:0000256" key="2">
    <source>
        <dbReference type="ARBA" id="ARBA00023026"/>
    </source>
</evidence>
<dbReference type="PANTHER" id="PTHR31956">
    <property type="entry name" value="NON-SPECIFIC PHOSPHOLIPASE C4-RELATED"/>
    <property type="match status" value="1"/>
</dbReference>
<evidence type="ECO:0000313" key="5">
    <source>
        <dbReference type="Proteomes" id="UP001501490"/>
    </source>
</evidence>
<name>A0ABP7AYR8_9ACTN</name>
<evidence type="ECO:0000313" key="4">
    <source>
        <dbReference type="EMBL" id="GAA3643270.1"/>
    </source>
</evidence>
<dbReference type="EMBL" id="BAABAB010000056">
    <property type="protein sequence ID" value="GAA3643270.1"/>
    <property type="molecule type" value="Genomic_DNA"/>
</dbReference>
<comment type="caution">
    <text evidence="4">The sequence shown here is derived from an EMBL/GenBank/DDBJ whole genome shotgun (WGS) entry which is preliminary data.</text>
</comment>
<accession>A0ABP7AYR8</accession>